<evidence type="ECO:0000256" key="4">
    <source>
        <dbReference type="ARBA" id="ARBA00022989"/>
    </source>
</evidence>
<feature type="domain" description="ABC3 transporter permease C-terminal" evidence="7">
    <location>
        <begin position="227"/>
        <end position="338"/>
    </location>
</feature>
<reference evidence="8 9" key="1">
    <citation type="submission" date="2020-07" db="EMBL/GenBank/DDBJ databases">
        <title>Facklamia lactis sp. nov., isolated from raw milk.</title>
        <authorList>
            <person name="Doll E.V."/>
            <person name="Huptas C."/>
            <person name="Staib L."/>
            <person name="Wenning M."/>
            <person name="Scherer S."/>
        </authorList>
    </citation>
    <scope>NUCLEOTIDE SEQUENCE [LARGE SCALE GENOMIC DNA]</scope>
    <source>
        <strain evidence="8 9">DSM 111018</strain>
    </source>
</reference>
<dbReference type="Proteomes" id="UP000721415">
    <property type="component" value="Unassembled WGS sequence"/>
</dbReference>
<feature type="transmembrane region" description="Helical" evidence="6">
    <location>
        <begin position="276"/>
        <end position="295"/>
    </location>
</feature>
<feature type="transmembrane region" description="Helical" evidence="6">
    <location>
        <begin position="383"/>
        <end position="405"/>
    </location>
</feature>
<keyword evidence="3 6" id="KW-0812">Transmembrane</keyword>
<dbReference type="PANTHER" id="PTHR30287:SF2">
    <property type="entry name" value="BLL1001 PROTEIN"/>
    <property type="match status" value="1"/>
</dbReference>
<feature type="transmembrane region" description="Helical" evidence="6">
    <location>
        <begin position="219"/>
        <end position="240"/>
    </location>
</feature>
<keyword evidence="2" id="KW-1003">Cell membrane</keyword>
<evidence type="ECO:0000256" key="3">
    <source>
        <dbReference type="ARBA" id="ARBA00022692"/>
    </source>
</evidence>
<feature type="transmembrane region" description="Helical" evidence="6">
    <location>
        <begin position="699"/>
        <end position="722"/>
    </location>
</feature>
<organism evidence="8 9">
    <name type="scientific">Facklamia lactis</name>
    <dbReference type="NCBI Taxonomy" id="2749967"/>
    <lineage>
        <taxon>Bacteria</taxon>
        <taxon>Bacillati</taxon>
        <taxon>Bacillota</taxon>
        <taxon>Bacilli</taxon>
        <taxon>Lactobacillales</taxon>
        <taxon>Aerococcaceae</taxon>
        <taxon>Facklamia</taxon>
    </lineage>
</organism>
<evidence type="ECO:0000256" key="6">
    <source>
        <dbReference type="SAM" id="Phobius"/>
    </source>
</evidence>
<dbReference type="InterPro" id="IPR003838">
    <property type="entry name" value="ABC3_permease_C"/>
</dbReference>
<comment type="subcellular location">
    <subcellularLocation>
        <location evidence="1">Cell membrane</location>
        <topology evidence="1">Multi-pass membrane protein</topology>
    </subcellularLocation>
</comment>
<feature type="transmembrane region" description="Helical" evidence="6">
    <location>
        <begin position="602"/>
        <end position="627"/>
    </location>
</feature>
<evidence type="ECO:0000259" key="7">
    <source>
        <dbReference type="Pfam" id="PF02687"/>
    </source>
</evidence>
<evidence type="ECO:0000256" key="2">
    <source>
        <dbReference type="ARBA" id="ARBA00022475"/>
    </source>
</evidence>
<keyword evidence="9" id="KW-1185">Reference proteome</keyword>
<keyword evidence="4 6" id="KW-1133">Transmembrane helix</keyword>
<accession>A0ABS0LRW0</accession>
<feature type="transmembrane region" description="Helical" evidence="6">
    <location>
        <begin position="656"/>
        <end position="679"/>
    </location>
</feature>
<dbReference type="Pfam" id="PF02687">
    <property type="entry name" value="FtsX"/>
    <property type="match status" value="1"/>
</dbReference>
<sequence>MSSLLMTVSANLGLNVFYSVEKVMQNAETPHVLQMHRGELDRKDFETFNERMVNVDLFQLMEVYNFNEQEIETESGNLTGTSQDNGVVADDMKFDYLLDDNNDRLVVEEGQIYIPNMYRDRIRVGGQLTIAGTKFKVAGILRDSQMSSPLASSKRFLVSKQDFDQLKDKGTLEYLIEYRLKDDTKITDFQTAYASEGLPSNGPSVTYPLFKLMNSITEGIGIIITFFTSIVALLISLLAMNLTIKSCLYEDIHEIGIMKSIGIREKVISSIYEKQYLLITIPACILGYIVAHMSQSLYLTNVYESFGKNQETSRILIYSMLPLLILITGLYLFIKKMLNRIKKIEPVKVLRGEFEGSEKPSFIKVSARPGAFTLNNLLSSFKVYFPLMLLITLSVFMIAVPSTVLDMVGNKDFAMNLGIASADLRADIVFAGSSENDQHNLLREFDQDSSIETIGAYYNFMLQVKDHENKLTAINTVEGDHDLFNLNYLEGKGPASHEIAISKFVAEDMNWKIGDQVVTEKDGTLTVSGIYSDITNGGKTAKVNFEKKPEDFMAMTCYINLKEGYTEQEFINKYQKNETLRIRSIVNFMRDTLKSTLETLSVAYTTAAVSAGVIVFLITYLFLMMVLEKEKAKLASMNAVGISWGFLKKDYFLRNLIVLLFSIILTMILTKTLGQKIIASLFALLGTGNLKFASIGGKGLLMSMVIITLASIMATLLGLKGIEKYGFIQSRKVRNGR</sequence>
<dbReference type="EMBL" id="JACBXQ010000002">
    <property type="protein sequence ID" value="MBG9986190.1"/>
    <property type="molecule type" value="Genomic_DNA"/>
</dbReference>
<dbReference type="InterPro" id="IPR038766">
    <property type="entry name" value="Membrane_comp_ABC_pdt"/>
</dbReference>
<dbReference type="PANTHER" id="PTHR30287">
    <property type="entry name" value="MEMBRANE COMPONENT OF PREDICTED ABC SUPERFAMILY METABOLITE UPTAKE TRANSPORTER"/>
    <property type="match status" value="1"/>
</dbReference>
<protein>
    <submittedName>
        <fullName evidence="8">ABC transporter permease</fullName>
    </submittedName>
</protein>
<evidence type="ECO:0000313" key="9">
    <source>
        <dbReference type="Proteomes" id="UP000721415"/>
    </source>
</evidence>
<evidence type="ECO:0000256" key="1">
    <source>
        <dbReference type="ARBA" id="ARBA00004651"/>
    </source>
</evidence>
<proteinExistence type="predicted"/>
<feature type="transmembrane region" description="Helical" evidence="6">
    <location>
        <begin position="315"/>
        <end position="334"/>
    </location>
</feature>
<evidence type="ECO:0000313" key="8">
    <source>
        <dbReference type="EMBL" id="MBG9986190.1"/>
    </source>
</evidence>
<gene>
    <name evidence="8" type="ORF">HZY91_04690</name>
</gene>
<comment type="caution">
    <text evidence="8">The sequence shown here is derived from an EMBL/GenBank/DDBJ whole genome shotgun (WGS) entry which is preliminary data.</text>
</comment>
<name>A0ABS0LRW0_9LACT</name>
<evidence type="ECO:0000256" key="5">
    <source>
        <dbReference type="ARBA" id="ARBA00023136"/>
    </source>
</evidence>
<keyword evidence="5 6" id="KW-0472">Membrane</keyword>